<evidence type="ECO:0000256" key="13">
    <source>
        <dbReference type="ARBA" id="ARBA00023136"/>
    </source>
</evidence>
<evidence type="ECO:0000256" key="11">
    <source>
        <dbReference type="ARBA" id="ARBA00023065"/>
    </source>
</evidence>
<keyword evidence="8" id="KW-0934">Plastid</keyword>
<evidence type="ECO:0000256" key="4">
    <source>
        <dbReference type="ARBA" id="ARBA00011593"/>
    </source>
</evidence>
<evidence type="ECO:0000256" key="12">
    <source>
        <dbReference type="ARBA" id="ARBA00023114"/>
    </source>
</evidence>
<evidence type="ECO:0000256" key="7">
    <source>
        <dbReference type="ARBA" id="ARBA00022528"/>
    </source>
</evidence>
<comment type="subunit">
    <text evidence="4">Homooligomers form large rather nonselective pores in plastidial outer membranes.</text>
</comment>
<evidence type="ECO:0000256" key="5">
    <source>
        <dbReference type="ARBA" id="ARBA00022448"/>
    </source>
</evidence>
<evidence type="ECO:0000256" key="8">
    <source>
        <dbReference type="ARBA" id="ARBA00022640"/>
    </source>
</evidence>
<dbReference type="InterPro" id="IPR034626">
    <property type="entry name" value="OEP24"/>
</dbReference>
<comment type="subcellular location">
    <subcellularLocation>
        <location evidence="2">Plastid</location>
        <location evidence="2">Chloroplast outer membrane</location>
        <topology evidence="2">Multi-pass membrane protein</topology>
    </subcellularLocation>
    <subcellularLocation>
        <location evidence="3">Plastid</location>
        <location evidence="3">Etioplast membrane</location>
        <topology evidence="3">Multi-pass membrane protein</topology>
    </subcellularLocation>
</comment>
<comment type="function">
    <text evidence="1">High-conductance voltage-dependent solute channel with a slight selectivity for cations transporting triosephosphates, dicarboxylic acids, ATP, inorganic phosphate (Pi), sugars, and positively or negatively charged amino acids.</text>
</comment>
<keyword evidence="12" id="KW-0626">Porin</keyword>
<dbReference type="PANTHER" id="PTHR35284">
    <property type="entry name" value="OUTER ENVELOPE PORE PROTEIN 24A, CHLOROPLASTIC-RELATED"/>
    <property type="match status" value="1"/>
</dbReference>
<dbReference type="EMBL" id="JBBPBN010000860">
    <property type="protein sequence ID" value="KAK8481745.1"/>
    <property type="molecule type" value="Genomic_DNA"/>
</dbReference>
<name>A0ABR1ZMA9_9ROSI</name>
<sequence>MKASLNGRYTNDDSTSIATLAVNAGNVKLLASMSDTTLVKGPRLNNLTLTVEKPGSFIINYDVPKKNFRFQFMNSIGVAEKPLELIYSHDHRRKMTVMDGALVLDPANKVSANYTFGTRNLKVKYSYVHGGVSTYEPCYDLGKNAWDVSVSRRELDDVFKATYHTWTRDFALEWSRNVSTFHFMCDLLATSVSIIFESAIVEERLKQSSL</sequence>
<organism evidence="14 15">
    <name type="scientific">Hibiscus sabdariffa</name>
    <name type="common">roselle</name>
    <dbReference type="NCBI Taxonomy" id="183260"/>
    <lineage>
        <taxon>Eukaryota</taxon>
        <taxon>Viridiplantae</taxon>
        <taxon>Streptophyta</taxon>
        <taxon>Embryophyta</taxon>
        <taxon>Tracheophyta</taxon>
        <taxon>Spermatophyta</taxon>
        <taxon>Magnoliopsida</taxon>
        <taxon>eudicotyledons</taxon>
        <taxon>Gunneridae</taxon>
        <taxon>Pentapetalae</taxon>
        <taxon>rosids</taxon>
        <taxon>malvids</taxon>
        <taxon>Malvales</taxon>
        <taxon>Malvaceae</taxon>
        <taxon>Malvoideae</taxon>
        <taxon>Hibiscus</taxon>
    </lineage>
</organism>
<evidence type="ECO:0000313" key="14">
    <source>
        <dbReference type="EMBL" id="KAK8481745.1"/>
    </source>
</evidence>
<keyword evidence="13" id="KW-0472">Membrane</keyword>
<reference evidence="14 15" key="1">
    <citation type="journal article" date="2024" name="G3 (Bethesda)">
        <title>Genome assembly of Hibiscus sabdariffa L. provides insights into metabolisms of medicinal natural products.</title>
        <authorList>
            <person name="Kim T."/>
        </authorList>
    </citation>
    <scope>NUCLEOTIDE SEQUENCE [LARGE SCALE GENOMIC DNA]</scope>
    <source>
        <strain evidence="14">TK-2024</strain>
        <tissue evidence="14">Old leaves</tissue>
    </source>
</reference>
<evidence type="ECO:0000256" key="6">
    <source>
        <dbReference type="ARBA" id="ARBA00022452"/>
    </source>
</evidence>
<dbReference type="PANTHER" id="PTHR35284:SF1">
    <property type="entry name" value="OUTER ENVELOPE PORE PROTEIN 24A, CHLOROPLASTIC-RELATED"/>
    <property type="match status" value="1"/>
</dbReference>
<comment type="caution">
    <text evidence="14">The sequence shown here is derived from an EMBL/GenBank/DDBJ whole genome shotgun (WGS) entry which is preliminary data.</text>
</comment>
<evidence type="ECO:0000256" key="10">
    <source>
        <dbReference type="ARBA" id="ARBA00022805"/>
    </source>
</evidence>
<keyword evidence="15" id="KW-1185">Reference proteome</keyword>
<keyword evidence="7" id="KW-0150">Chloroplast</keyword>
<evidence type="ECO:0000256" key="2">
    <source>
        <dbReference type="ARBA" id="ARBA00004396"/>
    </source>
</evidence>
<proteinExistence type="predicted"/>
<protein>
    <submittedName>
        <fullName evidence="14">Uncharacterized protein</fullName>
    </submittedName>
</protein>
<evidence type="ECO:0000313" key="15">
    <source>
        <dbReference type="Proteomes" id="UP001396334"/>
    </source>
</evidence>
<keyword evidence="9" id="KW-0812">Transmembrane</keyword>
<gene>
    <name evidence="14" type="ORF">V6N11_073735</name>
</gene>
<keyword evidence="10" id="KW-1002">Plastid outer membrane</keyword>
<keyword evidence="6" id="KW-1134">Transmembrane beta strand</keyword>
<evidence type="ECO:0000256" key="9">
    <source>
        <dbReference type="ARBA" id="ARBA00022692"/>
    </source>
</evidence>
<evidence type="ECO:0000256" key="3">
    <source>
        <dbReference type="ARBA" id="ARBA00004441"/>
    </source>
</evidence>
<keyword evidence="11" id="KW-0406">Ion transport</keyword>
<accession>A0ABR1ZMA9</accession>
<keyword evidence="5" id="KW-0813">Transport</keyword>
<dbReference type="Proteomes" id="UP001396334">
    <property type="component" value="Unassembled WGS sequence"/>
</dbReference>
<evidence type="ECO:0000256" key="1">
    <source>
        <dbReference type="ARBA" id="ARBA00002327"/>
    </source>
</evidence>